<organism evidence="2">
    <name type="scientific">Timema bartmani</name>
    <dbReference type="NCBI Taxonomy" id="61472"/>
    <lineage>
        <taxon>Eukaryota</taxon>
        <taxon>Metazoa</taxon>
        <taxon>Ecdysozoa</taxon>
        <taxon>Arthropoda</taxon>
        <taxon>Hexapoda</taxon>
        <taxon>Insecta</taxon>
        <taxon>Pterygota</taxon>
        <taxon>Neoptera</taxon>
        <taxon>Polyneoptera</taxon>
        <taxon>Phasmatodea</taxon>
        <taxon>Timematodea</taxon>
        <taxon>Timematoidea</taxon>
        <taxon>Timematidae</taxon>
        <taxon>Timema</taxon>
    </lineage>
</organism>
<gene>
    <name evidence="2" type="ORF">TBIB3V08_LOCUS7317</name>
</gene>
<proteinExistence type="predicted"/>
<sequence>MNITGLIDKRRRVSKYTQRVLKDHHVYEHIDELGVYMAKHPVIALVVFAVVISCGIPVLLFLIFAVVTILLTFTGFVIVEGTQEMYIEACTCVCPKSSCPPGHKSAQVLLVIFGEHIATRLPHSPLRRTLLTIASVVLCVFLLSTLMVILTLSATMGVAYFGFLKVFGLRNSTPETSPLAGFISAKVQSNSRKCVHSRAPSTTFQNED</sequence>
<evidence type="ECO:0000313" key="2">
    <source>
        <dbReference type="EMBL" id="CAD7444953.1"/>
    </source>
</evidence>
<feature type="transmembrane region" description="Helical" evidence="1">
    <location>
        <begin position="130"/>
        <end position="163"/>
    </location>
</feature>
<evidence type="ECO:0000256" key="1">
    <source>
        <dbReference type="SAM" id="Phobius"/>
    </source>
</evidence>
<accession>A0A7R9I2B0</accession>
<dbReference type="AlphaFoldDB" id="A0A7R9I2B0"/>
<keyword evidence="1" id="KW-0472">Membrane</keyword>
<protein>
    <submittedName>
        <fullName evidence="2">Uncharacterized protein</fullName>
    </submittedName>
</protein>
<dbReference type="Pfam" id="PF16015">
    <property type="entry name" value="Promethin"/>
    <property type="match status" value="1"/>
</dbReference>
<keyword evidence="1" id="KW-0812">Transmembrane</keyword>
<keyword evidence="1" id="KW-1133">Transmembrane helix</keyword>
<reference evidence="2" key="1">
    <citation type="submission" date="2020-11" db="EMBL/GenBank/DDBJ databases">
        <authorList>
            <person name="Tran Van P."/>
        </authorList>
    </citation>
    <scope>NUCLEOTIDE SEQUENCE</scope>
</reference>
<dbReference type="EMBL" id="OD566991">
    <property type="protein sequence ID" value="CAD7444953.1"/>
    <property type="molecule type" value="Genomic_DNA"/>
</dbReference>
<name>A0A7R9I2B0_9NEOP</name>
<feature type="transmembrane region" description="Helical" evidence="1">
    <location>
        <begin position="42"/>
        <end position="71"/>
    </location>
</feature>